<name>A0ABN9PA74_9DINO</name>
<feature type="chain" id="PRO_5045786883" evidence="2">
    <location>
        <begin position="22"/>
        <end position="229"/>
    </location>
</feature>
<evidence type="ECO:0000313" key="4">
    <source>
        <dbReference type="Proteomes" id="UP001189429"/>
    </source>
</evidence>
<reference evidence="3" key="1">
    <citation type="submission" date="2023-10" db="EMBL/GenBank/DDBJ databases">
        <authorList>
            <person name="Chen Y."/>
            <person name="Shah S."/>
            <person name="Dougan E. K."/>
            <person name="Thang M."/>
            <person name="Chan C."/>
        </authorList>
    </citation>
    <scope>NUCLEOTIDE SEQUENCE [LARGE SCALE GENOMIC DNA]</scope>
</reference>
<keyword evidence="2" id="KW-0732">Signal</keyword>
<gene>
    <name evidence="3" type="ORF">PCOR1329_LOCUS1185</name>
</gene>
<evidence type="ECO:0000313" key="3">
    <source>
        <dbReference type="EMBL" id="CAK0789685.1"/>
    </source>
</evidence>
<dbReference type="Proteomes" id="UP001189429">
    <property type="component" value="Unassembled WGS sequence"/>
</dbReference>
<protein>
    <submittedName>
        <fullName evidence="3">Uncharacterized protein</fullName>
    </submittedName>
</protein>
<accession>A0ABN9PA74</accession>
<feature type="compositionally biased region" description="Polar residues" evidence="1">
    <location>
        <begin position="30"/>
        <end position="46"/>
    </location>
</feature>
<sequence>MAISALRVLALLWLRAGLTDALSMRELDPTHQQAEVDTSVEATNQAEHGRPEQRAVYERHSDLQDADELEQHRQIYRGVGQLLSGSQTMRHSRHILQFVMSHPHAPALRQGGCLYLPSDKVWASFYQHVEHPFPPLFGEMIANSYYPGCNETSLSGLRLPPSCGPGSLRGSRGCFHVTSLGGTAGVEIYERDPRCRRAAGQVVLPHHAREAAHRREFQGGCHKGGRVRP</sequence>
<feature type="region of interest" description="Disordered" evidence="1">
    <location>
        <begin position="29"/>
        <end position="56"/>
    </location>
</feature>
<keyword evidence="4" id="KW-1185">Reference proteome</keyword>
<proteinExistence type="predicted"/>
<comment type="caution">
    <text evidence="3">The sequence shown here is derived from an EMBL/GenBank/DDBJ whole genome shotgun (WGS) entry which is preliminary data.</text>
</comment>
<evidence type="ECO:0000256" key="2">
    <source>
        <dbReference type="SAM" id="SignalP"/>
    </source>
</evidence>
<evidence type="ECO:0000256" key="1">
    <source>
        <dbReference type="SAM" id="MobiDB-lite"/>
    </source>
</evidence>
<dbReference type="EMBL" id="CAUYUJ010000281">
    <property type="protein sequence ID" value="CAK0789685.1"/>
    <property type="molecule type" value="Genomic_DNA"/>
</dbReference>
<feature type="compositionally biased region" description="Basic and acidic residues" evidence="1">
    <location>
        <begin position="47"/>
        <end position="56"/>
    </location>
</feature>
<feature type="signal peptide" evidence="2">
    <location>
        <begin position="1"/>
        <end position="21"/>
    </location>
</feature>
<organism evidence="3 4">
    <name type="scientific">Prorocentrum cordatum</name>
    <dbReference type="NCBI Taxonomy" id="2364126"/>
    <lineage>
        <taxon>Eukaryota</taxon>
        <taxon>Sar</taxon>
        <taxon>Alveolata</taxon>
        <taxon>Dinophyceae</taxon>
        <taxon>Prorocentrales</taxon>
        <taxon>Prorocentraceae</taxon>
        <taxon>Prorocentrum</taxon>
    </lineage>
</organism>